<comment type="caution">
    <text evidence="2">The sequence shown here is derived from an EMBL/GenBank/DDBJ whole genome shotgun (WGS) entry which is preliminary data.</text>
</comment>
<evidence type="ECO:0000313" key="2">
    <source>
        <dbReference type="EMBL" id="KAK3740654.1"/>
    </source>
</evidence>
<name>A0AAE1CWB8_9GAST</name>
<reference evidence="2" key="1">
    <citation type="journal article" date="2023" name="G3 (Bethesda)">
        <title>A reference genome for the long-term kleptoplast-retaining sea slug Elysia crispata morphotype clarki.</title>
        <authorList>
            <person name="Eastman K.E."/>
            <person name="Pendleton A.L."/>
            <person name="Shaikh M.A."/>
            <person name="Suttiyut T."/>
            <person name="Ogas R."/>
            <person name="Tomko P."/>
            <person name="Gavelis G."/>
            <person name="Widhalm J.R."/>
            <person name="Wisecaver J.H."/>
        </authorList>
    </citation>
    <scope>NUCLEOTIDE SEQUENCE</scope>
    <source>
        <strain evidence="2">ECLA1</strain>
    </source>
</reference>
<dbReference type="AlphaFoldDB" id="A0AAE1CWB8"/>
<keyword evidence="3" id="KW-1185">Reference proteome</keyword>
<protein>
    <submittedName>
        <fullName evidence="2">Uncharacterized protein</fullName>
    </submittedName>
</protein>
<accession>A0AAE1CWB8</accession>
<evidence type="ECO:0000313" key="3">
    <source>
        <dbReference type="Proteomes" id="UP001283361"/>
    </source>
</evidence>
<evidence type="ECO:0000256" key="1">
    <source>
        <dbReference type="SAM" id="MobiDB-lite"/>
    </source>
</evidence>
<organism evidence="2 3">
    <name type="scientific">Elysia crispata</name>
    <name type="common">lettuce slug</name>
    <dbReference type="NCBI Taxonomy" id="231223"/>
    <lineage>
        <taxon>Eukaryota</taxon>
        <taxon>Metazoa</taxon>
        <taxon>Spiralia</taxon>
        <taxon>Lophotrochozoa</taxon>
        <taxon>Mollusca</taxon>
        <taxon>Gastropoda</taxon>
        <taxon>Heterobranchia</taxon>
        <taxon>Euthyneura</taxon>
        <taxon>Panpulmonata</taxon>
        <taxon>Sacoglossa</taxon>
        <taxon>Placobranchoidea</taxon>
        <taxon>Plakobranchidae</taxon>
        <taxon>Elysia</taxon>
    </lineage>
</organism>
<sequence length="150" mass="16274">MNQVHRKRFTESAQKTKAPNLKQTHESVTRVDTLAPDNVPNCRRLEPPLAGKSDDVEADVKRLSTTWTDGLFASQALGFCSVVLSIVIESYDLGDLGDEKSRGSNQAMSATLRDLRAGSNSEVDVLVASSNSVGCSVDLTLLWTQAVLPR</sequence>
<gene>
    <name evidence="2" type="ORF">RRG08_065016</name>
</gene>
<feature type="region of interest" description="Disordered" evidence="1">
    <location>
        <begin position="1"/>
        <end position="55"/>
    </location>
</feature>
<dbReference type="EMBL" id="JAWDGP010006464">
    <property type="protein sequence ID" value="KAK3740654.1"/>
    <property type="molecule type" value="Genomic_DNA"/>
</dbReference>
<proteinExistence type="predicted"/>
<dbReference type="Proteomes" id="UP001283361">
    <property type="component" value="Unassembled WGS sequence"/>
</dbReference>